<feature type="region of interest" description="Disordered" evidence="3">
    <location>
        <begin position="208"/>
        <end position="230"/>
    </location>
</feature>
<evidence type="ECO:0000256" key="3">
    <source>
        <dbReference type="SAM" id="MobiDB-lite"/>
    </source>
</evidence>
<feature type="region of interest" description="Disordered" evidence="3">
    <location>
        <begin position="296"/>
        <end position="345"/>
    </location>
</feature>
<dbReference type="AlphaFoldDB" id="A0AAD3ML77"/>
<keyword evidence="2" id="KW-0597">Phosphoprotein</keyword>
<name>A0AAD3ML77_LATJO</name>
<dbReference type="GO" id="GO:0072659">
    <property type="term" value="P:protein localization to plasma membrane"/>
    <property type="evidence" value="ECO:0007669"/>
    <property type="project" value="TreeGrafter"/>
</dbReference>
<evidence type="ECO:0000256" key="2">
    <source>
        <dbReference type="ARBA" id="ARBA00022553"/>
    </source>
</evidence>
<keyword evidence="6" id="KW-1185">Reference proteome</keyword>
<dbReference type="InterPro" id="IPR019381">
    <property type="entry name" value="PACS1/2_C"/>
</dbReference>
<dbReference type="Pfam" id="PF25332">
    <property type="entry name" value="C2_PACS_N"/>
    <property type="match status" value="1"/>
</dbReference>
<dbReference type="PANTHER" id="PTHR13280">
    <property type="entry name" value="PHOSPHOFURIN ACIDIC CLUSTER SORTING PROTEIN"/>
    <property type="match status" value="1"/>
</dbReference>
<evidence type="ECO:0000256" key="1">
    <source>
        <dbReference type="ARBA" id="ARBA00008590"/>
    </source>
</evidence>
<evidence type="ECO:0000259" key="4">
    <source>
        <dbReference type="Pfam" id="PF25332"/>
    </source>
</evidence>
<accession>A0AAD3ML77</accession>
<feature type="domain" description="Phosphofurin acidic cluster sorting protein 1/2 N-terminal C2" evidence="4">
    <location>
        <begin position="51"/>
        <end position="209"/>
    </location>
</feature>
<dbReference type="EMBL" id="BRZM01000023">
    <property type="protein sequence ID" value="GLD56138.1"/>
    <property type="molecule type" value="Genomic_DNA"/>
</dbReference>
<proteinExistence type="inferred from homology"/>
<feature type="compositionally biased region" description="Polar residues" evidence="3">
    <location>
        <begin position="324"/>
        <end position="345"/>
    </location>
</feature>
<dbReference type="GO" id="GO:0044325">
    <property type="term" value="F:transmembrane transporter binding"/>
    <property type="evidence" value="ECO:0007669"/>
    <property type="project" value="TreeGrafter"/>
</dbReference>
<dbReference type="InterPro" id="IPR057541">
    <property type="entry name" value="PACS1/2_N"/>
</dbReference>
<dbReference type="PANTHER" id="PTHR13280:SF14">
    <property type="entry name" value="PHOSPHOFURIN ACIDIC CLUSTER SORTING PROTEIN 1"/>
    <property type="match status" value="1"/>
</dbReference>
<comment type="caution">
    <text evidence="5">The sequence shown here is derived from an EMBL/GenBank/DDBJ whole genome shotgun (WGS) entry which is preliminary data.</text>
</comment>
<evidence type="ECO:0000313" key="5">
    <source>
        <dbReference type="EMBL" id="GLD56138.1"/>
    </source>
</evidence>
<gene>
    <name evidence="5" type="ORF">AKAME5_000852500</name>
</gene>
<protein>
    <submittedName>
        <fullName evidence="5">Phosphofurin acidic cluster sorting protein 2 isoform X1</fullName>
    </submittedName>
</protein>
<sequence>MMAAAVERGGVRAAFLNPSSGGGGGPAPTTLPTGALAGAVVLGSSSGSMPVPMNLFATWEIDRSSPSCVPRLCSLTLKKLVVLKELDKELNSLSIAVKIQGSKRLLRSNEYILPPSGLMETDLELTFSLQYPHFLKRDSNRLQIMLQRRKRYKNRTILGYKTLAVGVINMAEVMQHPTDGGQILGLHSNVKEAPVRVAEISVYSLSSQPIDHEDGSGQAGRKTKTSGDHVQCQSSDVVQFEGTASFSVHPPGISQSFCVTFVKSAVKHIQLIVDQTQEVEEDLDLLYDSLEVYNQSDSGPEMEDNESVISTPKPKLKPFFEGMSHSSSQTEIGSIHSQKSQQREL</sequence>
<organism evidence="5 6">
    <name type="scientific">Lates japonicus</name>
    <name type="common">Japanese lates</name>
    <dbReference type="NCBI Taxonomy" id="270547"/>
    <lineage>
        <taxon>Eukaryota</taxon>
        <taxon>Metazoa</taxon>
        <taxon>Chordata</taxon>
        <taxon>Craniata</taxon>
        <taxon>Vertebrata</taxon>
        <taxon>Euteleostomi</taxon>
        <taxon>Actinopterygii</taxon>
        <taxon>Neopterygii</taxon>
        <taxon>Teleostei</taxon>
        <taxon>Neoteleostei</taxon>
        <taxon>Acanthomorphata</taxon>
        <taxon>Carangaria</taxon>
        <taxon>Carangaria incertae sedis</taxon>
        <taxon>Centropomidae</taxon>
        <taxon>Lates</taxon>
    </lineage>
</organism>
<evidence type="ECO:0000313" key="6">
    <source>
        <dbReference type="Proteomes" id="UP001279410"/>
    </source>
</evidence>
<reference evidence="5" key="1">
    <citation type="submission" date="2022-08" db="EMBL/GenBank/DDBJ databases">
        <title>Genome sequencing of akame (Lates japonicus).</title>
        <authorList>
            <person name="Hashiguchi Y."/>
            <person name="Takahashi H."/>
        </authorList>
    </citation>
    <scope>NUCLEOTIDE SEQUENCE</scope>
    <source>
        <strain evidence="5">Kochi</strain>
    </source>
</reference>
<comment type="similarity">
    <text evidence="1">Belongs to the PACS family.</text>
</comment>
<dbReference type="Proteomes" id="UP001279410">
    <property type="component" value="Unassembled WGS sequence"/>
</dbReference>